<evidence type="ECO:0000256" key="2">
    <source>
        <dbReference type="ARBA" id="ARBA00023043"/>
    </source>
</evidence>
<dbReference type="EMBL" id="LGRX02031325">
    <property type="protein sequence ID" value="KAK3244856.1"/>
    <property type="molecule type" value="Genomic_DNA"/>
</dbReference>
<dbReference type="SUPFAM" id="SSF48403">
    <property type="entry name" value="Ankyrin repeat"/>
    <property type="match status" value="1"/>
</dbReference>
<dbReference type="Proteomes" id="UP001190700">
    <property type="component" value="Unassembled WGS sequence"/>
</dbReference>
<dbReference type="Pfam" id="PF12796">
    <property type="entry name" value="Ank_2"/>
    <property type="match status" value="1"/>
</dbReference>
<keyword evidence="5" id="KW-1185">Reference proteome</keyword>
<name>A0AAE0BY01_9CHLO</name>
<dbReference type="PROSITE" id="PS50297">
    <property type="entry name" value="ANK_REP_REGION"/>
    <property type="match status" value="2"/>
</dbReference>
<proteinExistence type="predicted"/>
<comment type="caution">
    <text evidence="4">The sequence shown here is derived from an EMBL/GenBank/DDBJ whole genome shotgun (WGS) entry which is preliminary data.</text>
</comment>
<dbReference type="PROSITE" id="PS50088">
    <property type="entry name" value="ANK_REPEAT"/>
    <property type="match status" value="2"/>
</dbReference>
<evidence type="ECO:0000256" key="1">
    <source>
        <dbReference type="ARBA" id="ARBA00022737"/>
    </source>
</evidence>
<gene>
    <name evidence="4" type="ORF">CYMTET_45553</name>
</gene>
<feature type="repeat" description="ANK" evidence="3">
    <location>
        <begin position="71"/>
        <end position="103"/>
    </location>
</feature>
<dbReference type="Gene3D" id="1.25.40.20">
    <property type="entry name" value="Ankyrin repeat-containing domain"/>
    <property type="match status" value="1"/>
</dbReference>
<reference evidence="4 5" key="1">
    <citation type="journal article" date="2015" name="Genome Biol. Evol.">
        <title>Comparative Genomics of a Bacterivorous Green Alga Reveals Evolutionary Causalities and Consequences of Phago-Mixotrophic Mode of Nutrition.</title>
        <authorList>
            <person name="Burns J.A."/>
            <person name="Paasch A."/>
            <person name="Narechania A."/>
            <person name="Kim E."/>
        </authorList>
    </citation>
    <scope>NUCLEOTIDE SEQUENCE [LARGE SCALE GENOMIC DNA]</scope>
    <source>
        <strain evidence="4 5">PLY_AMNH</strain>
    </source>
</reference>
<keyword evidence="1" id="KW-0677">Repeat</keyword>
<dbReference type="AlphaFoldDB" id="A0AAE0BY01"/>
<accession>A0AAE0BY01</accession>
<feature type="repeat" description="ANK" evidence="3">
    <location>
        <begin position="104"/>
        <end position="129"/>
    </location>
</feature>
<dbReference type="InterPro" id="IPR036770">
    <property type="entry name" value="Ankyrin_rpt-contain_sf"/>
</dbReference>
<dbReference type="InterPro" id="IPR002110">
    <property type="entry name" value="Ankyrin_rpt"/>
</dbReference>
<dbReference type="SMART" id="SM00248">
    <property type="entry name" value="ANK"/>
    <property type="match status" value="3"/>
</dbReference>
<evidence type="ECO:0000313" key="5">
    <source>
        <dbReference type="Proteomes" id="UP001190700"/>
    </source>
</evidence>
<organism evidence="4 5">
    <name type="scientific">Cymbomonas tetramitiformis</name>
    <dbReference type="NCBI Taxonomy" id="36881"/>
    <lineage>
        <taxon>Eukaryota</taxon>
        <taxon>Viridiplantae</taxon>
        <taxon>Chlorophyta</taxon>
        <taxon>Pyramimonadophyceae</taxon>
        <taxon>Pyramimonadales</taxon>
        <taxon>Pyramimonadaceae</taxon>
        <taxon>Cymbomonas</taxon>
    </lineage>
</organism>
<dbReference type="PANTHER" id="PTHR24171">
    <property type="entry name" value="ANKYRIN REPEAT DOMAIN-CONTAINING PROTEIN 39-RELATED"/>
    <property type="match status" value="1"/>
</dbReference>
<evidence type="ECO:0000313" key="4">
    <source>
        <dbReference type="EMBL" id="KAK3244856.1"/>
    </source>
</evidence>
<evidence type="ECO:0000256" key="3">
    <source>
        <dbReference type="PROSITE-ProRule" id="PRU00023"/>
    </source>
</evidence>
<sequence length="186" mass="20148">MVERNPWWNNVSGPFPEAYGCVGVKADGGGSMRGRGIVGKMVIHRAVNNRDAAAIKAAIEAGDDVNEVEAAGNTPLHNAAYEGWVEGAELLLQLGAKINASNNAGDTPWHWASNMGHTDVCDFLVKNGAKKQQGQVIVPEHIPKVKEFYTSGEAPDHPLPSQEFMAWRKAEDDAYAKEQEQLIPGM</sequence>
<keyword evidence="2 3" id="KW-0040">ANK repeat</keyword>
<protein>
    <submittedName>
        <fullName evidence="4">Uncharacterized protein</fullName>
    </submittedName>
</protein>